<dbReference type="InterPro" id="IPR001107">
    <property type="entry name" value="Band_7"/>
</dbReference>
<reference evidence="2" key="1">
    <citation type="submission" date="2021-01" db="EMBL/GenBank/DDBJ databases">
        <title>Whole genome shotgun sequence of Virgisporangium aliadipatigenens NBRC 105644.</title>
        <authorList>
            <person name="Komaki H."/>
            <person name="Tamura T."/>
        </authorList>
    </citation>
    <scope>NUCLEOTIDE SEQUENCE</scope>
    <source>
        <strain evidence="2">NBRC 105644</strain>
    </source>
</reference>
<name>A0A8J3YKQ4_9ACTN</name>
<gene>
    <name evidence="2" type="ORF">Val02_25670</name>
</gene>
<keyword evidence="3" id="KW-1185">Reference proteome</keyword>
<accession>A0A8J3YKQ4</accession>
<dbReference type="InterPro" id="IPR036013">
    <property type="entry name" value="Band_7/SPFH_dom_sf"/>
</dbReference>
<evidence type="ECO:0000259" key="1">
    <source>
        <dbReference type="Pfam" id="PF01145"/>
    </source>
</evidence>
<proteinExistence type="predicted"/>
<dbReference type="AlphaFoldDB" id="A0A8J3YKQ4"/>
<dbReference type="Gene3D" id="3.30.479.30">
    <property type="entry name" value="Band 7 domain"/>
    <property type="match status" value="1"/>
</dbReference>
<sequence length="659" mass="70874">MAQLPLLVVAAVFAAYVLLVIFKSLHRIGPTQVGLVVKRYGLRSLKADTPVAMRGEAGYQADLLMPGMRFRLWPRFAVYKHPWVQVPAGEIGVVIAQVGKPLPIGAKSARYRTEFGDFSDLHAFLKGGGEKGVQRPVLPPGTLAPIHPIAFIVITAREVFGTPVAPELAALARHGHLAPESFGLDEEQLHVKVIAPGKGGDVVGLVTALEGEPLPQGDIASRLGGYADIAEMESDDDVSDAELIDALLGSKNHEHDNYQDFQKFLDAGGRIGLQHDPLLYGAFLLNPFLLKVELVPMLVVNQGQVAVIKGFVGLPTLDTSGAEFKFGSIVRPGHRGIWQEPLRTGKYAINPRIYAAELVPTSILTLNWANATSHAHDLDSRLESIIGKTREGFVFTIDLQVQIHISDARAPAVISMVGTIRNLVNEVLQAAVGNHFRNTLQGLAAIRFIETRQEVQRAAFDEITRYLAGYQVETRGVYIQDVVFPEALVGVLTRREIANQERATFEEQRRTQLTRVEMEKAKGTADMQAQLASAQVSVEISTNQSLAREATARGDAAYVRVTGEAEADRTRAVGLAEAEATKALELAKAAGFEAQREAIGDLPTALVAVAGAIAAGEIKIAPDVLVTGGSSLDGLAAALIQTLRARESNGARIVETADG</sequence>
<comment type="caution">
    <text evidence="2">The sequence shown here is derived from an EMBL/GenBank/DDBJ whole genome shotgun (WGS) entry which is preliminary data.</text>
</comment>
<organism evidence="2 3">
    <name type="scientific">Virgisporangium aliadipatigenens</name>
    <dbReference type="NCBI Taxonomy" id="741659"/>
    <lineage>
        <taxon>Bacteria</taxon>
        <taxon>Bacillati</taxon>
        <taxon>Actinomycetota</taxon>
        <taxon>Actinomycetes</taxon>
        <taxon>Micromonosporales</taxon>
        <taxon>Micromonosporaceae</taxon>
        <taxon>Virgisporangium</taxon>
    </lineage>
</organism>
<dbReference type="RefSeq" id="WP_203899237.1">
    <property type="nucleotide sequence ID" value="NZ_BOPF01000008.1"/>
</dbReference>
<dbReference type="Pfam" id="PF01145">
    <property type="entry name" value="Band_7"/>
    <property type="match status" value="1"/>
</dbReference>
<evidence type="ECO:0000313" key="2">
    <source>
        <dbReference type="EMBL" id="GIJ45681.1"/>
    </source>
</evidence>
<dbReference type="SUPFAM" id="SSF117892">
    <property type="entry name" value="Band 7/SPFH domain"/>
    <property type="match status" value="1"/>
</dbReference>
<dbReference type="EMBL" id="BOPF01000008">
    <property type="protein sequence ID" value="GIJ45681.1"/>
    <property type="molecule type" value="Genomic_DNA"/>
</dbReference>
<feature type="domain" description="Band 7" evidence="1">
    <location>
        <begin position="300"/>
        <end position="512"/>
    </location>
</feature>
<dbReference type="Proteomes" id="UP000619260">
    <property type="component" value="Unassembled WGS sequence"/>
</dbReference>
<protein>
    <recommendedName>
        <fullName evidence="1">Band 7 domain-containing protein</fullName>
    </recommendedName>
</protein>
<evidence type="ECO:0000313" key="3">
    <source>
        <dbReference type="Proteomes" id="UP000619260"/>
    </source>
</evidence>